<evidence type="ECO:0000313" key="7">
    <source>
        <dbReference type="Proteomes" id="UP001061958"/>
    </source>
</evidence>
<evidence type="ECO:0000313" key="6">
    <source>
        <dbReference type="EMBL" id="GJQ13017.1"/>
    </source>
</evidence>
<dbReference type="PANTHER" id="PTHR13408:SF0">
    <property type="entry name" value="DNA-DIRECTED RNA POLYMERASE III SUBUNIT RPC4"/>
    <property type="match status" value="1"/>
</dbReference>
<dbReference type="GO" id="GO:0005666">
    <property type="term" value="C:RNA polymerase III complex"/>
    <property type="evidence" value="ECO:0007669"/>
    <property type="project" value="InterPro"/>
</dbReference>
<evidence type="ECO:0000256" key="4">
    <source>
        <dbReference type="ARBA" id="ARBA00023242"/>
    </source>
</evidence>
<feature type="compositionally biased region" description="Polar residues" evidence="5">
    <location>
        <begin position="44"/>
        <end position="60"/>
    </location>
</feature>
<reference evidence="6" key="1">
    <citation type="journal article" date="2022" name="Proc. Natl. Acad. Sci. U.S.A.">
        <title>Life cycle and functional genomics of the unicellular red alga Galdieria for elucidating algal and plant evolution and industrial use.</title>
        <authorList>
            <person name="Hirooka S."/>
            <person name="Itabashi T."/>
            <person name="Ichinose T.M."/>
            <person name="Onuma R."/>
            <person name="Fujiwara T."/>
            <person name="Yamashita S."/>
            <person name="Jong L.W."/>
            <person name="Tomita R."/>
            <person name="Iwane A.H."/>
            <person name="Miyagishima S.Y."/>
        </authorList>
    </citation>
    <scope>NUCLEOTIDE SEQUENCE</scope>
    <source>
        <strain evidence="6">NBRC 102759</strain>
    </source>
</reference>
<sequence>MNNKSKVPLVPRGRFAPTIPNERRRRRRKQSQVVSQEESHSVERTSNGSTNSKTQESTTLKAKEESETFDTVKQEPLIQTTTNMTTDRHSGHNYFELDSSDEEPWRRRRDGYQNSGGHNVTCLSSSSLLPVVLPISNQSTNEKVDDKKYQNSNFPTESVANKLCQEKEWFFVQLPPILPLPDSVETQQKELQSEREETVDEGASSEAKIQELKYIMSQNDIESQLHPDIRHMKSCNLGSLRIFRSGKVQLAINGMTYEVLQGAETSFLEKAMQVDWESNLTSELGDIRQRWICVPDVYNDPHLNKVPHTQSSFMKKKKEENMLWKTE</sequence>
<gene>
    <name evidence="6" type="ORF">GpartN1_g4808.t1</name>
</gene>
<dbReference type="GO" id="GO:0042797">
    <property type="term" value="P:tRNA transcription by RNA polymerase III"/>
    <property type="evidence" value="ECO:0007669"/>
    <property type="project" value="TreeGrafter"/>
</dbReference>
<feature type="region of interest" description="Disordered" evidence="5">
    <location>
        <begin position="1"/>
        <end position="69"/>
    </location>
</feature>
<comment type="caution">
    <text evidence="6">The sequence shown here is derived from an EMBL/GenBank/DDBJ whole genome shotgun (WGS) entry which is preliminary data.</text>
</comment>
<keyword evidence="4" id="KW-0539">Nucleus</keyword>
<proteinExistence type="predicted"/>
<evidence type="ECO:0000256" key="3">
    <source>
        <dbReference type="ARBA" id="ARBA00023163"/>
    </source>
</evidence>
<dbReference type="AlphaFoldDB" id="A0A9C7Q0Q3"/>
<evidence type="ECO:0000256" key="2">
    <source>
        <dbReference type="ARBA" id="ARBA00022478"/>
    </source>
</evidence>
<protein>
    <submittedName>
        <fullName evidence="6">Uncharacterized protein</fullName>
    </submittedName>
</protein>
<keyword evidence="2" id="KW-0240">DNA-directed RNA polymerase</keyword>
<organism evidence="6 7">
    <name type="scientific">Galdieria partita</name>
    <dbReference type="NCBI Taxonomy" id="83374"/>
    <lineage>
        <taxon>Eukaryota</taxon>
        <taxon>Rhodophyta</taxon>
        <taxon>Bangiophyceae</taxon>
        <taxon>Galdieriales</taxon>
        <taxon>Galdieriaceae</taxon>
        <taxon>Galdieria</taxon>
    </lineage>
</organism>
<dbReference type="PANTHER" id="PTHR13408">
    <property type="entry name" value="DNA-DIRECTED RNA POLYMERASE III"/>
    <property type="match status" value="1"/>
</dbReference>
<keyword evidence="7" id="KW-1185">Reference proteome</keyword>
<dbReference type="GO" id="GO:0003677">
    <property type="term" value="F:DNA binding"/>
    <property type="evidence" value="ECO:0007669"/>
    <property type="project" value="InterPro"/>
</dbReference>
<dbReference type="Pfam" id="PF05132">
    <property type="entry name" value="RNA_pol_Rpc4"/>
    <property type="match status" value="1"/>
</dbReference>
<dbReference type="OrthoDB" id="10994at2759"/>
<evidence type="ECO:0000256" key="5">
    <source>
        <dbReference type="SAM" id="MobiDB-lite"/>
    </source>
</evidence>
<keyword evidence="3" id="KW-0804">Transcription</keyword>
<evidence type="ECO:0000256" key="1">
    <source>
        <dbReference type="ARBA" id="ARBA00004123"/>
    </source>
</evidence>
<reference evidence="6" key="2">
    <citation type="submission" date="2022-01" db="EMBL/GenBank/DDBJ databases">
        <authorList>
            <person name="Hirooka S."/>
            <person name="Miyagishima S.Y."/>
        </authorList>
    </citation>
    <scope>NUCLEOTIDE SEQUENCE</scope>
    <source>
        <strain evidence="6">NBRC 102759</strain>
    </source>
</reference>
<dbReference type="InterPro" id="IPR007811">
    <property type="entry name" value="RPC4"/>
</dbReference>
<comment type="subcellular location">
    <subcellularLocation>
        <location evidence="1">Nucleus</location>
    </subcellularLocation>
</comment>
<accession>A0A9C7Q0Q3</accession>
<dbReference type="Proteomes" id="UP001061958">
    <property type="component" value="Unassembled WGS sequence"/>
</dbReference>
<dbReference type="EMBL" id="BQMJ01000039">
    <property type="protein sequence ID" value="GJQ13017.1"/>
    <property type="molecule type" value="Genomic_DNA"/>
</dbReference>
<name>A0A9C7Q0Q3_9RHOD</name>